<protein>
    <submittedName>
        <fullName evidence="1">Uncharacterized protein</fullName>
    </submittedName>
</protein>
<name>A0A8X6XG67_9ARAC</name>
<organism evidence="1 3">
    <name type="scientific">Trichonephila inaurata madagascariensis</name>
    <dbReference type="NCBI Taxonomy" id="2747483"/>
    <lineage>
        <taxon>Eukaryota</taxon>
        <taxon>Metazoa</taxon>
        <taxon>Ecdysozoa</taxon>
        <taxon>Arthropoda</taxon>
        <taxon>Chelicerata</taxon>
        <taxon>Arachnida</taxon>
        <taxon>Araneae</taxon>
        <taxon>Araneomorphae</taxon>
        <taxon>Entelegynae</taxon>
        <taxon>Araneoidea</taxon>
        <taxon>Nephilidae</taxon>
        <taxon>Trichonephila</taxon>
        <taxon>Trichonephila inaurata</taxon>
    </lineage>
</organism>
<sequence>MKRQKEKRNKRLITNQSGCIEGCGGGVEIRFWLIGGGVSRESGIESGVILGLGADTGPFVTRILAGGAADHQLSDRE</sequence>
<dbReference type="AlphaFoldDB" id="A0A8X6XG67"/>
<evidence type="ECO:0000313" key="2">
    <source>
        <dbReference type="EMBL" id="GFY73313.1"/>
    </source>
</evidence>
<gene>
    <name evidence="1" type="ORF">TNIN_33861</name>
    <name evidence="2" type="ORF">TNIN_65291</name>
</gene>
<dbReference type="Proteomes" id="UP000886998">
    <property type="component" value="Unassembled WGS sequence"/>
</dbReference>
<keyword evidence="3" id="KW-1185">Reference proteome</keyword>
<dbReference type="EMBL" id="BMAV01009162">
    <property type="protein sequence ID" value="GFY53242.1"/>
    <property type="molecule type" value="Genomic_DNA"/>
</dbReference>
<reference evidence="1" key="1">
    <citation type="submission" date="2020-08" db="EMBL/GenBank/DDBJ databases">
        <title>Multicomponent nature underlies the extraordinary mechanical properties of spider dragline silk.</title>
        <authorList>
            <person name="Kono N."/>
            <person name="Nakamura H."/>
            <person name="Mori M."/>
            <person name="Yoshida Y."/>
            <person name="Ohtoshi R."/>
            <person name="Malay A.D."/>
            <person name="Moran D.A.P."/>
            <person name="Tomita M."/>
            <person name="Numata K."/>
            <person name="Arakawa K."/>
        </authorList>
    </citation>
    <scope>NUCLEOTIDE SEQUENCE</scope>
</reference>
<evidence type="ECO:0000313" key="3">
    <source>
        <dbReference type="Proteomes" id="UP000886998"/>
    </source>
</evidence>
<comment type="caution">
    <text evidence="1">The sequence shown here is derived from an EMBL/GenBank/DDBJ whole genome shotgun (WGS) entry which is preliminary data.</text>
</comment>
<dbReference type="EMBL" id="BMAV01019978">
    <property type="protein sequence ID" value="GFY73313.1"/>
    <property type="molecule type" value="Genomic_DNA"/>
</dbReference>
<proteinExistence type="predicted"/>
<accession>A0A8X6XG67</accession>
<evidence type="ECO:0000313" key="1">
    <source>
        <dbReference type="EMBL" id="GFY53242.1"/>
    </source>
</evidence>